<evidence type="ECO:0000313" key="2">
    <source>
        <dbReference type="EMBL" id="MBB4739243.1"/>
    </source>
</evidence>
<evidence type="ECO:0000313" key="3">
    <source>
        <dbReference type="Proteomes" id="UP000546162"/>
    </source>
</evidence>
<accession>A0A7W7GVS7</accession>
<comment type="caution">
    <text evidence="2">The sequence shown here is derived from an EMBL/GenBank/DDBJ whole genome shotgun (WGS) entry which is preliminary data.</text>
</comment>
<protein>
    <submittedName>
        <fullName evidence="2">Uncharacterized protein</fullName>
    </submittedName>
</protein>
<dbReference type="RefSeq" id="WP_239177364.1">
    <property type="nucleotide sequence ID" value="NZ_BAABFG010000005.1"/>
</dbReference>
<organism evidence="2 3">
    <name type="scientific">Actinoplanes octamycinicus</name>
    <dbReference type="NCBI Taxonomy" id="135948"/>
    <lineage>
        <taxon>Bacteria</taxon>
        <taxon>Bacillati</taxon>
        <taxon>Actinomycetota</taxon>
        <taxon>Actinomycetes</taxon>
        <taxon>Micromonosporales</taxon>
        <taxon>Micromonosporaceae</taxon>
        <taxon>Actinoplanes</taxon>
    </lineage>
</organism>
<gene>
    <name evidence="2" type="ORF">BJY16_002702</name>
</gene>
<keyword evidence="3" id="KW-1185">Reference proteome</keyword>
<reference evidence="2 3" key="1">
    <citation type="submission" date="2020-08" db="EMBL/GenBank/DDBJ databases">
        <title>Sequencing the genomes of 1000 actinobacteria strains.</title>
        <authorList>
            <person name="Klenk H.-P."/>
        </authorList>
    </citation>
    <scope>NUCLEOTIDE SEQUENCE [LARGE SCALE GENOMIC DNA]</scope>
    <source>
        <strain evidence="2 3">DSM 45809</strain>
    </source>
</reference>
<evidence type="ECO:0000256" key="1">
    <source>
        <dbReference type="SAM" id="MobiDB-lite"/>
    </source>
</evidence>
<dbReference type="Gene3D" id="2.60.120.180">
    <property type="match status" value="1"/>
</dbReference>
<feature type="region of interest" description="Disordered" evidence="1">
    <location>
        <begin position="22"/>
        <end position="48"/>
    </location>
</feature>
<dbReference type="Proteomes" id="UP000546162">
    <property type="component" value="Unassembled WGS sequence"/>
</dbReference>
<dbReference type="AlphaFoldDB" id="A0A7W7GVS7"/>
<name>A0A7W7GVS7_9ACTN</name>
<dbReference type="InterPro" id="IPR013319">
    <property type="entry name" value="GH11/12"/>
</dbReference>
<dbReference type="SUPFAM" id="SSF49899">
    <property type="entry name" value="Concanavalin A-like lectins/glucanases"/>
    <property type="match status" value="1"/>
</dbReference>
<feature type="compositionally biased region" description="Low complexity" evidence="1">
    <location>
        <begin position="22"/>
        <end position="42"/>
    </location>
</feature>
<dbReference type="GO" id="GO:0004553">
    <property type="term" value="F:hydrolase activity, hydrolyzing O-glycosyl compounds"/>
    <property type="evidence" value="ECO:0007669"/>
    <property type="project" value="InterPro"/>
</dbReference>
<proteinExistence type="predicted"/>
<dbReference type="EMBL" id="JACHNB010000001">
    <property type="protein sequence ID" value="MBB4739243.1"/>
    <property type="molecule type" value="Genomic_DNA"/>
</dbReference>
<dbReference type="InterPro" id="IPR013320">
    <property type="entry name" value="ConA-like_dom_sf"/>
</dbReference>
<sequence>MLVKRFVVPLAVVTAATASPTVTGLATASPSTTKTATPAPAKGAEDYADTDDLAGRGWLDKTKYLSSVQAGTEVFTGSGQLDTSAYSVKIS</sequence>